<dbReference type="SUPFAM" id="SSF116820">
    <property type="entry name" value="Rps17e-like"/>
    <property type="match status" value="1"/>
</dbReference>
<dbReference type="GO" id="GO:0003735">
    <property type="term" value="F:structural constituent of ribosome"/>
    <property type="evidence" value="ECO:0007669"/>
    <property type="project" value="InterPro"/>
</dbReference>
<accession>A0A0F7IIX8</accession>
<dbReference type="InterPro" id="IPR018273">
    <property type="entry name" value="Ribosomal_eS17_CS"/>
</dbReference>
<keyword evidence="6" id="KW-1185">Reference proteome</keyword>
<name>A0A0F7IIX8_9EURY</name>
<evidence type="ECO:0000313" key="5">
    <source>
        <dbReference type="EMBL" id="AKG92132.1"/>
    </source>
</evidence>
<dbReference type="PATRIC" id="fig|113653.22.peg.522"/>
<dbReference type="Proteomes" id="UP000034723">
    <property type="component" value="Chromosome"/>
</dbReference>
<evidence type="ECO:0000256" key="1">
    <source>
        <dbReference type="ARBA" id="ARBA00010444"/>
    </source>
</evidence>
<evidence type="ECO:0000256" key="2">
    <source>
        <dbReference type="ARBA" id="ARBA00022980"/>
    </source>
</evidence>
<dbReference type="EMBL" id="CP011267">
    <property type="protein sequence ID" value="AKG92132.1"/>
    <property type="molecule type" value="Genomic_DNA"/>
</dbReference>
<dbReference type="InterPro" id="IPR036401">
    <property type="entry name" value="Ribosomal_eS17_sf"/>
</dbReference>
<evidence type="ECO:0000256" key="3">
    <source>
        <dbReference type="ARBA" id="ARBA00023274"/>
    </source>
</evidence>
<dbReference type="GO" id="GO:1990904">
    <property type="term" value="C:ribonucleoprotein complex"/>
    <property type="evidence" value="ECO:0007669"/>
    <property type="project" value="UniProtKB-KW"/>
</dbReference>
<dbReference type="GeneID" id="24803103"/>
<dbReference type="Pfam" id="PF00833">
    <property type="entry name" value="Ribosomal_S17e"/>
    <property type="match status" value="1"/>
</dbReference>
<gene>
    <name evidence="4" type="primary">rps17e</name>
    <name evidence="5" type="ORF">GAH_00521</name>
</gene>
<dbReference type="HOGENOM" id="CLU_176720_1_0_2"/>
<dbReference type="NCBIfam" id="NF002242">
    <property type="entry name" value="PRK01151.1"/>
    <property type="match status" value="1"/>
</dbReference>
<protein>
    <recommendedName>
        <fullName evidence="4">Small ribosomal subunit protein eS17</fullName>
    </recommendedName>
</protein>
<keyword evidence="2 4" id="KW-0689">Ribosomal protein</keyword>
<dbReference type="PANTHER" id="PTHR10732">
    <property type="entry name" value="40S RIBOSOMAL PROTEIN S17"/>
    <property type="match status" value="1"/>
</dbReference>
<proteinExistence type="inferred from homology"/>
<dbReference type="PANTHER" id="PTHR10732:SF0">
    <property type="entry name" value="40S RIBOSOMAL PROTEIN S17"/>
    <property type="match status" value="1"/>
</dbReference>
<dbReference type="AlphaFoldDB" id="A0A0F7IIX8"/>
<reference evidence="5 6" key="1">
    <citation type="submission" date="2015-04" db="EMBL/GenBank/DDBJ databases">
        <title>The complete genome sequence of the hyperthermophilic, obligate iron-reducing archaeon Geoglobus ahangari strain 234T.</title>
        <authorList>
            <person name="Manzella M.P."/>
            <person name="Holmes D.E."/>
            <person name="Rocheleau J.M."/>
            <person name="Chung A."/>
            <person name="Reguera G."/>
            <person name="Kashefi K."/>
        </authorList>
    </citation>
    <scope>NUCLEOTIDE SEQUENCE [LARGE SCALE GENOMIC DNA]</scope>
    <source>
        <strain evidence="5 6">234</strain>
    </source>
</reference>
<dbReference type="HAMAP" id="MF_00511">
    <property type="entry name" value="Ribosomal_eS17"/>
    <property type="match status" value="1"/>
</dbReference>
<sequence>MGTVKPAYIKNIAMELLRKYPDVFTGDFDENKKLVQELTNIKSKIVRNRVAGYITRKVNRGWKNV</sequence>
<comment type="similarity">
    <text evidence="1 4">Belongs to the eukaryotic ribosomal protein eS17 family.</text>
</comment>
<dbReference type="KEGG" id="gah:GAH_00521"/>
<dbReference type="GO" id="GO:0005840">
    <property type="term" value="C:ribosome"/>
    <property type="evidence" value="ECO:0007669"/>
    <property type="project" value="UniProtKB-KW"/>
</dbReference>
<dbReference type="InParanoid" id="A0A0F7IIX8"/>
<dbReference type="FunCoup" id="A0A0F7IIX8">
    <property type="interactions" value="57"/>
</dbReference>
<dbReference type="RefSeq" id="WP_048094552.1">
    <property type="nucleotide sequence ID" value="NZ_CP011267.1"/>
</dbReference>
<dbReference type="STRING" id="113653.GAH_00521"/>
<evidence type="ECO:0000313" key="6">
    <source>
        <dbReference type="Proteomes" id="UP000034723"/>
    </source>
</evidence>
<keyword evidence="3 4" id="KW-0687">Ribonucleoprotein</keyword>
<dbReference type="GO" id="GO:0005829">
    <property type="term" value="C:cytosol"/>
    <property type="evidence" value="ECO:0007669"/>
    <property type="project" value="UniProtKB-ARBA"/>
</dbReference>
<dbReference type="InterPro" id="IPR001210">
    <property type="entry name" value="Ribosomal_eS17"/>
</dbReference>
<dbReference type="GO" id="GO:0006412">
    <property type="term" value="P:translation"/>
    <property type="evidence" value="ECO:0007669"/>
    <property type="project" value="UniProtKB-UniRule"/>
</dbReference>
<organism evidence="5 6">
    <name type="scientific">Geoglobus ahangari</name>
    <dbReference type="NCBI Taxonomy" id="113653"/>
    <lineage>
        <taxon>Archaea</taxon>
        <taxon>Methanobacteriati</taxon>
        <taxon>Methanobacteriota</taxon>
        <taxon>Archaeoglobi</taxon>
        <taxon>Archaeoglobales</taxon>
        <taxon>Archaeoglobaceae</taxon>
        <taxon>Geoglobus</taxon>
    </lineage>
</organism>
<dbReference type="Gene3D" id="1.10.60.20">
    <property type="entry name" value="Ribosomal protein S17e-like"/>
    <property type="match status" value="1"/>
</dbReference>
<dbReference type="PROSITE" id="PS00712">
    <property type="entry name" value="RIBOSOMAL_S17E"/>
    <property type="match status" value="1"/>
</dbReference>
<evidence type="ECO:0000256" key="4">
    <source>
        <dbReference type="HAMAP-Rule" id="MF_00511"/>
    </source>
</evidence>
<dbReference type="OrthoDB" id="52479at2157"/>